<evidence type="ECO:0000313" key="2">
    <source>
        <dbReference type="EMBL" id="CAG7825501.1"/>
    </source>
</evidence>
<dbReference type="AlphaFoldDB" id="A0A8J2L3F9"/>
<accession>A0A8J2L3F9</accession>
<dbReference type="EMBL" id="CAJVCH010536512">
    <property type="protein sequence ID" value="CAG7825501.1"/>
    <property type="molecule type" value="Genomic_DNA"/>
</dbReference>
<gene>
    <name evidence="2" type="ORF">AFUS01_LOCUS35609</name>
</gene>
<organism evidence="2 3">
    <name type="scientific">Allacma fusca</name>
    <dbReference type="NCBI Taxonomy" id="39272"/>
    <lineage>
        <taxon>Eukaryota</taxon>
        <taxon>Metazoa</taxon>
        <taxon>Ecdysozoa</taxon>
        <taxon>Arthropoda</taxon>
        <taxon>Hexapoda</taxon>
        <taxon>Collembola</taxon>
        <taxon>Symphypleona</taxon>
        <taxon>Sminthuridae</taxon>
        <taxon>Allacma</taxon>
    </lineage>
</organism>
<feature type="compositionally biased region" description="Basic and acidic residues" evidence="1">
    <location>
        <begin position="26"/>
        <end position="40"/>
    </location>
</feature>
<reference evidence="2" key="1">
    <citation type="submission" date="2021-06" db="EMBL/GenBank/DDBJ databases">
        <authorList>
            <person name="Hodson N. C."/>
            <person name="Mongue J. A."/>
            <person name="Jaron S. K."/>
        </authorList>
    </citation>
    <scope>NUCLEOTIDE SEQUENCE</scope>
</reference>
<protein>
    <submittedName>
        <fullName evidence="2">Uncharacterized protein</fullName>
    </submittedName>
</protein>
<proteinExistence type="predicted"/>
<comment type="caution">
    <text evidence="2">The sequence shown here is derived from an EMBL/GenBank/DDBJ whole genome shotgun (WGS) entry which is preliminary data.</text>
</comment>
<name>A0A8J2L3F9_9HEXA</name>
<feature type="compositionally biased region" description="Low complexity" evidence="1">
    <location>
        <begin position="42"/>
        <end position="70"/>
    </location>
</feature>
<evidence type="ECO:0000256" key="1">
    <source>
        <dbReference type="SAM" id="MobiDB-lite"/>
    </source>
</evidence>
<evidence type="ECO:0000313" key="3">
    <source>
        <dbReference type="Proteomes" id="UP000708208"/>
    </source>
</evidence>
<feature type="region of interest" description="Disordered" evidence="1">
    <location>
        <begin position="1"/>
        <end position="111"/>
    </location>
</feature>
<feature type="compositionally biased region" description="Polar residues" evidence="1">
    <location>
        <begin position="99"/>
        <end position="111"/>
    </location>
</feature>
<sequence>MPKKEPPPPPEPRHLCSSGPPPANLDVREIERIIRLRLREQSGSSSSFSIIPSNPSTEESSPEEGVSPVNDPSITNQGQQEVEETPPSMTEGEAEGGSSFHTVDTGQIPSDLDSTAYESAAWVGDDIAIENVAWDIVVFGPEHTCSHGFSCANYHYDNVRNAFNKFDDRTAIK</sequence>
<dbReference type="Proteomes" id="UP000708208">
    <property type="component" value="Unassembled WGS sequence"/>
</dbReference>
<feature type="compositionally biased region" description="Basic and acidic residues" evidence="1">
    <location>
        <begin position="1"/>
        <end position="14"/>
    </location>
</feature>
<keyword evidence="3" id="KW-1185">Reference proteome</keyword>